<name>A0A1L3J9T9_9SPHN</name>
<evidence type="ECO:0000313" key="4">
    <source>
        <dbReference type="Proteomes" id="UP000242561"/>
    </source>
</evidence>
<keyword evidence="1" id="KW-0732">Signal</keyword>
<dbReference type="Proteomes" id="UP000242561">
    <property type="component" value="Chromosome"/>
</dbReference>
<reference evidence="3 4" key="1">
    <citation type="submission" date="2016-11" db="EMBL/GenBank/DDBJ databases">
        <title>Sphingorhabdus sp. LPB0140, isolated from marine environment.</title>
        <authorList>
            <person name="Kim E."/>
            <person name="Yi H."/>
        </authorList>
    </citation>
    <scope>NUCLEOTIDE SEQUENCE [LARGE SCALE GENOMIC DNA]</scope>
    <source>
        <strain evidence="3 4">LPB0140</strain>
    </source>
</reference>
<dbReference type="Pfam" id="PF13229">
    <property type="entry name" value="Beta_helix"/>
    <property type="match status" value="1"/>
</dbReference>
<feature type="signal peptide" evidence="1">
    <location>
        <begin position="1"/>
        <end position="28"/>
    </location>
</feature>
<dbReference type="InterPro" id="IPR012334">
    <property type="entry name" value="Pectin_lyas_fold"/>
</dbReference>
<dbReference type="EMBL" id="CP018154">
    <property type="protein sequence ID" value="APG61896.1"/>
    <property type="molecule type" value="Genomic_DNA"/>
</dbReference>
<dbReference type="InterPro" id="IPR039448">
    <property type="entry name" value="Beta_helix"/>
</dbReference>
<feature type="domain" description="Right handed beta helix" evidence="2">
    <location>
        <begin position="102"/>
        <end position="227"/>
    </location>
</feature>
<keyword evidence="4" id="KW-1185">Reference proteome</keyword>
<evidence type="ECO:0000313" key="3">
    <source>
        <dbReference type="EMBL" id="APG61896.1"/>
    </source>
</evidence>
<dbReference type="Gene3D" id="2.160.20.10">
    <property type="entry name" value="Single-stranded right-handed beta-helix, Pectin lyase-like"/>
    <property type="match status" value="1"/>
</dbReference>
<organism evidence="3 4">
    <name type="scientific">Sphingorhabdus lutea</name>
    <dbReference type="NCBI Taxonomy" id="1913578"/>
    <lineage>
        <taxon>Bacteria</taxon>
        <taxon>Pseudomonadati</taxon>
        <taxon>Pseudomonadota</taxon>
        <taxon>Alphaproteobacteria</taxon>
        <taxon>Sphingomonadales</taxon>
        <taxon>Sphingomonadaceae</taxon>
        <taxon>Sphingorhabdus</taxon>
    </lineage>
</organism>
<protein>
    <recommendedName>
        <fullName evidence="2">Right handed beta helix domain-containing protein</fullName>
    </recommendedName>
</protein>
<proteinExistence type="predicted"/>
<evidence type="ECO:0000259" key="2">
    <source>
        <dbReference type="Pfam" id="PF13229"/>
    </source>
</evidence>
<dbReference type="InterPro" id="IPR011050">
    <property type="entry name" value="Pectin_lyase_fold/virulence"/>
</dbReference>
<accession>A0A1L3J9T9</accession>
<dbReference type="STRING" id="1913578.LPB140_02595"/>
<dbReference type="KEGG" id="sphl:LPB140_02595"/>
<dbReference type="AlphaFoldDB" id="A0A1L3J9T9"/>
<evidence type="ECO:0000256" key="1">
    <source>
        <dbReference type="SAM" id="SignalP"/>
    </source>
</evidence>
<feature type="chain" id="PRO_5013131885" description="Right handed beta helix domain-containing protein" evidence="1">
    <location>
        <begin position="29"/>
        <end position="321"/>
    </location>
</feature>
<dbReference type="SUPFAM" id="SSF51126">
    <property type="entry name" value="Pectin lyase-like"/>
    <property type="match status" value="1"/>
</dbReference>
<sequence length="321" mass="34191">MKFSWAISSAALAFLTIGGISMHSQSMAQSNDKAQYKIIETGRSFGSLSAAVAAIGDGAGTIMIPPGTYRDCAVQQGGSIRYQAEIAGETIFDGATCEGKAALVLRGRNAEVDGIIFQNMKVPDANGAGIRLEQGNLTVTKSWFRNSQQGLLTADDAKGAIIIDQSSFERLGRCDGDYACAHSIYIGNYGSLTVTRSRFEAGNGGHYIKSRSARADIRDNAFDDSRGKTTNYMIDLPAGATGVVSGNIFVQGKDKENYSAFIAVAAEGKVNSSDALSIFDNDARIGPNIDRNSVFVADWSGDRISLGANILGPRLKPFERR</sequence>
<gene>
    <name evidence="3" type="ORF">LPB140_02595</name>
</gene>
<dbReference type="OrthoDB" id="7237303at2"/>